<dbReference type="Pfam" id="PF08378">
    <property type="entry name" value="NERD"/>
    <property type="match status" value="1"/>
</dbReference>
<accession>W4Q5D0</accession>
<feature type="domain" description="NERD" evidence="1">
    <location>
        <begin position="24"/>
        <end position="141"/>
    </location>
</feature>
<evidence type="ECO:0000313" key="3">
    <source>
        <dbReference type="Proteomes" id="UP000018890"/>
    </source>
</evidence>
<gene>
    <name evidence="2" type="ORF">JCM9140_3334</name>
</gene>
<keyword evidence="3" id="KW-1185">Reference proteome</keyword>
<dbReference type="STRING" id="1236970.JCM9140_3334"/>
<proteinExistence type="predicted"/>
<evidence type="ECO:0000313" key="2">
    <source>
        <dbReference type="EMBL" id="GAE27207.1"/>
    </source>
</evidence>
<evidence type="ECO:0000259" key="1">
    <source>
        <dbReference type="PROSITE" id="PS50965"/>
    </source>
</evidence>
<name>W4Q5D0_9BACI</name>
<dbReference type="AlphaFoldDB" id="W4Q5D0"/>
<sequence length="308" mass="36104">MLRRLPNDDPLREKLEAELSKGKAGYRGEQAIDYHLERLSDVEGYILHDLRLELSNNHFFQIDTFLATQQFFHIIEIKNLAGTLYFDHDFKQLIRSLKGEEEKFLNPITQVSWQKKNLQTWLESNKLQKPPILSQVAITHSQAIIKTTPMYKEVYEKVLHAEHLVEKVHHYLRTYPNEAISLKQLNQITRLLIKKNTPYHPDLLAQYGIKPSRLLTGVHCPTCKQLPMRRKNGMWICDFCQAKSGKAHLHTLNDYFLLVDRTITNQQVRHFLKIPSISIASKMLTSLQLPQTGMKKNRRYQLQLLEVE</sequence>
<dbReference type="EMBL" id="BAUT01000042">
    <property type="protein sequence ID" value="GAE27207.1"/>
    <property type="molecule type" value="Genomic_DNA"/>
</dbReference>
<reference evidence="2" key="1">
    <citation type="journal article" date="2014" name="Genome Announc.">
        <title>Draft Genome Sequences of Three Alkaliphilic Bacillus Strains, Bacillus wakoensis JCM 9140T, Bacillus akibai JCM 9157T, and Bacillus hemicellulosilyticus JCM 9152T.</title>
        <authorList>
            <person name="Yuki M."/>
            <person name="Oshima K."/>
            <person name="Suda W."/>
            <person name="Oshida Y."/>
            <person name="Kitamura K."/>
            <person name="Iida T."/>
            <person name="Hattori M."/>
            <person name="Ohkuma M."/>
        </authorList>
    </citation>
    <scope>NUCLEOTIDE SEQUENCE [LARGE SCALE GENOMIC DNA]</scope>
    <source>
        <strain evidence="2">JCM 9140</strain>
    </source>
</reference>
<dbReference type="PROSITE" id="PS50965">
    <property type="entry name" value="NERD"/>
    <property type="match status" value="1"/>
</dbReference>
<protein>
    <recommendedName>
        <fullName evidence="1">NERD domain-containing protein</fullName>
    </recommendedName>
</protein>
<organism evidence="2 3">
    <name type="scientific">Halalkalibacter wakoensis JCM 9140</name>
    <dbReference type="NCBI Taxonomy" id="1236970"/>
    <lineage>
        <taxon>Bacteria</taxon>
        <taxon>Bacillati</taxon>
        <taxon>Bacillota</taxon>
        <taxon>Bacilli</taxon>
        <taxon>Bacillales</taxon>
        <taxon>Bacillaceae</taxon>
        <taxon>Halalkalibacter</taxon>
    </lineage>
</organism>
<dbReference type="InterPro" id="IPR011528">
    <property type="entry name" value="NERD"/>
</dbReference>
<dbReference type="Proteomes" id="UP000018890">
    <property type="component" value="Unassembled WGS sequence"/>
</dbReference>
<comment type="caution">
    <text evidence="2">The sequence shown here is derived from an EMBL/GenBank/DDBJ whole genome shotgun (WGS) entry which is preliminary data.</text>
</comment>